<feature type="transmembrane region" description="Helical" evidence="1">
    <location>
        <begin position="40"/>
        <end position="62"/>
    </location>
</feature>
<dbReference type="STRING" id="671987.R0JXW6"/>
<dbReference type="RefSeq" id="XP_008030578.1">
    <property type="nucleotide sequence ID" value="XM_008032387.1"/>
</dbReference>
<dbReference type="HOGENOM" id="CLU_2307054_0_0_1"/>
<organism evidence="2 3">
    <name type="scientific">Exserohilum turcicum (strain 28A)</name>
    <name type="common">Northern leaf blight fungus</name>
    <name type="synonym">Setosphaeria turcica</name>
    <dbReference type="NCBI Taxonomy" id="671987"/>
    <lineage>
        <taxon>Eukaryota</taxon>
        <taxon>Fungi</taxon>
        <taxon>Dikarya</taxon>
        <taxon>Ascomycota</taxon>
        <taxon>Pezizomycotina</taxon>
        <taxon>Dothideomycetes</taxon>
        <taxon>Pleosporomycetidae</taxon>
        <taxon>Pleosporales</taxon>
        <taxon>Pleosporineae</taxon>
        <taxon>Pleosporaceae</taxon>
        <taxon>Exserohilum</taxon>
    </lineage>
</organism>
<name>R0JXW6_EXST2</name>
<keyword evidence="1" id="KW-0812">Transmembrane</keyword>
<evidence type="ECO:0000313" key="2">
    <source>
        <dbReference type="EMBL" id="EOA82339.1"/>
    </source>
</evidence>
<dbReference type="Proteomes" id="UP000016935">
    <property type="component" value="Unassembled WGS sequence"/>
</dbReference>
<keyword evidence="1" id="KW-0472">Membrane</keyword>
<dbReference type="AlphaFoldDB" id="R0JXW6"/>
<reference evidence="2 3" key="1">
    <citation type="journal article" date="2012" name="PLoS Pathog.">
        <title>Diverse lifestyles and strategies of plant pathogenesis encoded in the genomes of eighteen Dothideomycetes fungi.</title>
        <authorList>
            <person name="Ohm R.A."/>
            <person name="Feau N."/>
            <person name="Henrissat B."/>
            <person name="Schoch C.L."/>
            <person name="Horwitz B.A."/>
            <person name="Barry K.W."/>
            <person name="Condon B.J."/>
            <person name="Copeland A.C."/>
            <person name="Dhillon B."/>
            <person name="Glaser F."/>
            <person name="Hesse C.N."/>
            <person name="Kosti I."/>
            <person name="LaButti K."/>
            <person name="Lindquist E.A."/>
            <person name="Lucas S."/>
            <person name="Salamov A.A."/>
            <person name="Bradshaw R.E."/>
            <person name="Ciuffetti L."/>
            <person name="Hamelin R.C."/>
            <person name="Kema G.H.J."/>
            <person name="Lawrence C."/>
            <person name="Scott J.A."/>
            <person name="Spatafora J.W."/>
            <person name="Turgeon B.G."/>
            <person name="de Wit P.J.G.M."/>
            <person name="Zhong S."/>
            <person name="Goodwin S.B."/>
            <person name="Grigoriev I.V."/>
        </authorList>
    </citation>
    <scope>NUCLEOTIDE SEQUENCE [LARGE SCALE GENOMIC DNA]</scope>
    <source>
        <strain evidence="3">28A</strain>
    </source>
</reference>
<sequence>MSGLQSQLNDWSPSSAGSPEMAEHLLTLYEEEGLEGFMDMAYGFAALAYSAVGDANMAMLYAEKAKEAILMKDGKWTRNLAIWDSLMEDLQEHWSWRRRL</sequence>
<dbReference type="GeneID" id="19406275"/>
<evidence type="ECO:0000256" key="1">
    <source>
        <dbReference type="SAM" id="Phobius"/>
    </source>
</evidence>
<dbReference type="EMBL" id="KB908855">
    <property type="protein sequence ID" value="EOA82339.1"/>
    <property type="molecule type" value="Genomic_DNA"/>
</dbReference>
<gene>
    <name evidence="2" type="ORF">SETTUDRAFT_96933</name>
</gene>
<accession>R0JXW6</accession>
<dbReference type="OrthoDB" id="265717at2759"/>
<protein>
    <submittedName>
        <fullName evidence="2">Uncharacterized protein</fullName>
    </submittedName>
</protein>
<keyword evidence="3" id="KW-1185">Reference proteome</keyword>
<proteinExistence type="predicted"/>
<keyword evidence="1" id="KW-1133">Transmembrane helix</keyword>
<reference evidence="2 3" key="2">
    <citation type="journal article" date="2013" name="PLoS Genet.">
        <title>Comparative genome structure, secondary metabolite, and effector coding capacity across Cochliobolus pathogens.</title>
        <authorList>
            <person name="Condon B.J."/>
            <person name="Leng Y."/>
            <person name="Wu D."/>
            <person name="Bushley K.E."/>
            <person name="Ohm R.A."/>
            <person name="Otillar R."/>
            <person name="Martin J."/>
            <person name="Schackwitz W."/>
            <person name="Grimwood J."/>
            <person name="MohdZainudin N."/>
            <person name="Xue C."/>
            <person name="Wang R."/>
            <person name="Manning V.A."/>
            <person name="Dhillon B."/>
            <person name="Tu Z.J."/>
            <person name="Steffenson B.J."/>
            <person name="Salamov A."/>
            <person name="Sun H."/>
            <person name="Lowry S."/>
            <person name="LaButti K."/>
            <person name="Han J."/>
            <person name="Copeland A."/>
            <person name="Lindquist E."/>
            <person name="Barry K."/>
            <person name="Schmutz J."/>
            <person name="Baker S.E."/>
            <person name="Ciuffetti L.M."/>
            <person name="Grigoriev I.V."/>
            <person name="Zhong S."/>
            <person name="Turgeon B.G."/>
        </authorList>
    </citation>
    <scope>NUCLEOTIDE SEQUENCE [LARGE SCALE GENOMIC DNA]</scope>
    <source>
        <strain evidence="3">28A</strain>
    </source>
</reference>
<dbReference type="eggNOG" id="ENOG502TF5B">
    <property type="taxonomic scope" value="Eukaryota"/>
</dbReference>
<evidence type="ECO:0000313" key="3">
    <source>
        <dbReference type="Proteomes" id="UP000016935"/>
    </source>
</evidence>